<dbReference type="SUPFAM" id="SSF143100">
    <property type="entry name" value="TTHA1013/TTHA0281-like"/>
    <property type="match status" value="1"/>
</dbReference>
<evidence type="ECO:0000259" key="1">
    <source>
        <dbReference type="PROSITE" id="PS50943"/>
    </source>
</evidence>
<keyword evidence="3" id="KW-1185">Reference proteome</keyword>
<dbReference type="SUPFAM" id="SSF47413">
    <property type="entry name" value="lambda repressor-like DNA-binding domains"/>
    <property type="match status" value="1"/>
</dbReference>
<dbReference type="PROSITE" id="PS50943">
    <property type="entry name" value="HTH_CROC1"/>
    <property type="match status" value="1"/>
</dbReference>
<name>A0A5K8A7I9_9BACT</name>
<dbReference type="InterPro" id="IPR035069">
    <property type="entry name" value="TTHA1013/TTHA0281-like"/>
</dbReference>
<organism evidence="2 3">
    <name type="scientific">Desulfosarcina ovata subsp. ovata</name>
    <dbReference type="NCBI Taxonomy" id="2752305"/>
    <lineage>
        <taxon>Bacteria</taxon>
        <taxon>Pseudomonadati</taxon>
        <taxon>Thermodesulfobacteriota</taxon>
        <taxon>Desulfobacteria</taxon>
        <taxon>Desulfobacterales</taxon>
        <taxon>Desulfosarcinaceae</taxon>
        <taxon>Desulfosarcina</taxon>
    </lineage>
</organism>
<dbReference type="EMBL" id="AP021879">
    <property type="protein sequence ID" value="BBO88487.1"/>
    <property type="molecule type" value="Genomic_DNA"/>
</dbReference>
<dbReference type="CDD" id="cd00093">
    <property type="entry name" value="HTH_XRE"/>
    <property type="match status" value="1"/>
</dbReference>
<accession>A0A5K8A7I9</accession>
<evidence type="ECO:0000313" key="2">
    <source>
        <dbReference type="EMBL" id="BBO88487.1"/>
    </source>
</evidence>
<reference evidence="2 3" key="1">
    <citation type="submission" date="2019-11" db="EMBL/GenBank/DDBJ databases">
        <title>Comparative genomics of hydrocarbon-degrading Desulfosarcina strains.</title>
        <authorList>
            <person name="Watanabe M."/>
            <person name="Kojima H."/>
            <person name="Fukui M."/>
        </authorList>
    </citation>
    <scope>NUCLEOTIDE SEQUENCE [LARGE SCALE GENOMIC DNA]</scope>
    <source>
        <strain evidence="3">oXyS1</strain>
    </source>
</reference>
<dbReference type="Pfam" id="PF01381">
    <property type="entry name" value="HTH_3"/>
    <property type="match status" value="1"/>
</dbReference>
<dbReference type="Proteomes" id="UP000422108">
    <property type="component" value="Chromosome"/>
</dbReference>
<proteinExistence type="predicted"/>
<dbReference type="GO" id="GO:0003677">
    <property type="term" value="F:DNA binding"/>
    <property type="evidence" value="ECO:0007669"/>
    <property type="project" value="InterPro"/>
</dbReference>
<dbReference type="Gene3D" id="1.10.260.40">
    <property type="entry name" value="lambda repressor-like DNA-binding domains"/>
    <property type="match status" value="1"/>
</dbReference>
<evidence type="ECO:0000313" key="3">
    <source>
        <dbReference type="Proteomes" id="UP000422108"/>
    </source>
</evidence>
<dbReference type="RefSeq" id="WP_155309794.1">
    <property type="nucleotide sequence ID" value="NZ_AP021879.1"/>
</dbReference>
<dbReference type="InterPro" id="IPR001387">
    <property type="entry name" value="Cro/C1-type_HTH"/>
</dbReference>
<gene>
    <name evidence="2" type="ORF">DSCOOX_16670</name>
</gene>
<feature type="domain" description="HTH cro/C1-type" evidence="1">
    <location>
        <begin position="77"/>
        <end position="131"/>
    </location>
</feature>
<dbReference type="InterPro" id="IPR010982">
    <property type="entry name" value="Lambda_DNA-bd_dom_sf"/>
</dbReference>
<dbReference type="SMART" id="SM00530">
    <property type="entry name" value="HTH_XRE"/>
    <property type="match status" value="1"/>
</dbReference>
<sequence>MRFAGRIYKDGKFWLAEIPILDLMTQGRTKKEAYLMVADMIETLVNRDGFKVTVYKGAKDTFEVGAPEPKPMIGLLLKRKREISGLSLAQVAKRMGMSSRNAYARYEQGTAMPTIEKLNQLFYAVSPDTDLVIDEARNG</sequence>
<protein>
    <recommendedName>
        <fullName evidence="1">HTH cro/C1-type domain-containing protein</fullName>
    </recommendedName>
</protein>
<dbReference type="AlphaFoldDB" id="A0A5K8A7I9"/>